<feature type="chain" id="PRO_5001520613" evidence="1">
    <location>
        <begin position="20"/>
        <end position="150"/>
    </location>
</feature>
<dbReference type="EMBL" id="GBBM01007490">
    <property type="protein sequence ID" value="JAC27928.1"/>
    <property type="molecule type" value="mRNA"/>
</dbReference>
<feature type="signal peptide" evidence="1">
    <location>
        <begin position="1"/>
        <end position="19"/>
    </location>
</feature>
<proteinExistence type="evidence at transcript level"/>
<reference evidence="2" key="1">
    <citation type="submission" date="2014-03" db="EMBL/GenBank/DDBJ databases">
        <title>The sialotranscriptome of Amblyomma triste, Amblyomma parvum and Amblyomma cajennense ticks, uncovered by 454-based RNA-seq.</title>
        <authorList>
            <person name="Garcia G.R."/>
            <person name="Gardinassi L.G."/>
            <person name="Ribeiro J.M."/>
            <person name="Anatriello E."/>
            <person name="Ferreira B.R."/>
            <person name="Moreira H.N."/>
            <person name="Mafra C."/>
            <person name="Olegario M.M."/>
            <person name="Szabo P.J."/>
            <person name="Miranda-Santos I.K."/>
            <person name="Maruyama S.R."/>
        </authorList>
    </citation>
    <scope>NUCLEOTIDE SEQUENCE</scope>
    <source>
        <strain evidence="2">Mato Grasso do Sul</strain>
        <tissue evidence="2">Salivary glands</tissue>
    </source>
</reference>
<dbReference type="AlphaFoldDB" id="A0A023G4X9"/>
<protein>
    <submittedName>
        <fullName evidence="2">Putative cuticle-like 1 protein</fullName>
    </submittedName>
</protein>
<keyword evidence="1" id="KW-0732">Signal</keyword>
<organism evidence="2">
    <name type="scientific">Amblyomma triste</name>
    <name type="common">Neotropical tick</name>
    <dbReference type="NCBI Taxonomy" id="251400"/>
    <lineage>
        <taxon>Eukaryota</taxon>
        <taxon>Metazoa</taxon>
        <taxon>Ecdysozoa</taxon>
        <taxon>Arthropoda</taxon>
        <taxon>Chelicerata</taxon>
        <taxon>Arachnida</taxon>
        <taxon>Acari</taxon>
        <taxon>Parasitiformes</taxon>
        <taxon>Ixodida</taxon>
        <taxon>Ixodoidea</taxon>
        <taxon>Ixodidae</taxon>
        <taxon>Amblyomminae</taxon>
        <taxon>Amblyomma</taxon>
    </lineage>
</organism>
<accession>A0A023G4X9</accession>
<name>A0A023G4X9_AMBTT</name>
<sequence length="150" mass="15820">MKAVLCLLVICLILATAAAIKGFGHKGFGHGGYGGGGFGHGGYGGGYGHGGFGLPCLFATSSPLSAAVHPENTKTWYYEGLCIVLKNSRADLSVLEKNTWRSNNSLNENFTVTQSLLPSRQPKLAISGGRVGSRRHGRLLMRPSGVEFVV</sequence>
<evidence type="ECO:0000256" key="1">
    <source>
        <dbReference type="SAM" id="SignalP"/>
    </source>
</evidence>
<evidence type="ECO:0000313" key="2">
    <source>
        <dbReference type="EMBL" id="JAC27928.1"/>
    </source>
</evidence>